<comment type="pathway">
    <text evidence="3 13">Amino-acid biosynthesis; L-methionine biosynthesis via de novo pathway; L-homoserine from L-aspartate: step 3/3.</text>
</comment>
<dbReference type="NCBIfam" id="NF004976">
    <property type="entry name" value="PRK06349.1"/>
    <property type="match status" value="1"/>
</dbReference>
<name>A0ABW5V2N2_9BACI</name>
<evidence type="ECO:0000256" key="7">
    <source>
        <dbReference type="ARBA" id="ARBA00022605"/>
    </source>
</evidence>
<dbReference type="SUPFAM" id="SSF55021">
    <property type="entry name" value="ACT-like"/>
    <property type="match status" value="1"/>
</dbReference>
<comment type="caution">
    <text evidence="16">The sequence shown here is derived from an EMBL/GenBank/DDBJ whole genome shotgun (WGS) entry which is preliminary data.</text>
</comment>
<evidence type="ECO:0000256" key="6">
    <source>
        <dbReference type="ARBA" id="ARBA00013376"/>
    </source>
</evidence>
<protein>
    <recommendedName>
        <fullName evidence="6 13">Homoserine dehydrogenase</fullName>
        <ecNumber evidence="5 13">1.1.1.3</ecNumber>
    </recommendedName>
</protein>
<evidence type="ECO:0000256" key="14">
    <source>
        <dbReference type="RuleBase" id="RU004171"/>
    </source>
</evidence>
<comment type="catalytic activity">
    <reaction evidence="12">
        <text>L-homoserine + NADP(+) = L-aspartate 4-semialdehyde + NADPH + H(+)</text>
        <dbReference type="Rhea" id="RHEA:15761"/>
        <dbReference type="ChEBI" id="CHEBI:15378"/>
        <dbReference type="ChEBI" id="CHEBI:57476"/>
        <dbReference type="ChEBI" id="CHEBI:57783"/>
        <dbReference type="ChEBI" id="CHEBI:58349"/>
        <dbReference type="ChEBI" id="CHEBI:537519"/>
        <dbReference type="EC" id="1.1.1.3"/>
    </reaction>
    <physiologicalReaction direction="right-to-left" evidence="12">
        <dbReference type="Rhea" id="RHEA:15763"/>
    </physiologicalReaction>
</comment>
<dbReference type="SUPFAM" id="SSF55347">
    <property type="entry name" value="Glyceraldehyde-3-phosphate dehydrogenase-like, C-terminal domain"/>
    <property type="match status" value="1"/>
</dbReference>
<dbReference type="PIRSF" id="PIRSF000098">
    <property type="entry name" value="Homoser_dehydrog"/>
    <property type="match status" value="1"/>
</dbReference>
<evidence type="ECO:0000256" key="13">
    <source>
        <dbReference type="RuleBase" id="RU000579"/>
    </source>
</evidence>
<dbReference type="InterPro" id="IPR005106">
    <property type="entry name" value="Asp/hSer_DH_NAD-bd"/>
</dbReference>
<evidence type="ECO:0000256" key="9">
    <source>
        <dbReference type="ARBA" id="ARBA00022857"/>
    </source>
</evidence>
<dbReference type="InterPro" id="IPR002912">
    <property type="entry name" value="ACT_dom"/>
</dbReference>
<evidence type="ECO:0000313" key="17">
    <source>
        <dbReference type="Proteomes" id="UP001597502"/>
    </source>
</evidence>
<comment type="similarity">
    <text evidence="4 14">Belongs to the homoserine dehydrogenase family.</text>
</comment>
<dbReference type="PROSITE" id="PS01042">
    <property type="entry name" value="HOMOSER_DHGENASE"/>
    <property type="match status" value="1"/>
</dbReference>
<evidence type="ECO:0000256" key="3">
    <source>
        <dbReference type="ARBA" id="ARBA00005062"/>
    </source>
</evidence>
<dbReference type="CDD" id="cd04881">
    <property type="entry name" value="ACT_HSDH-Hom"/>
    <property type="match status" value="1"/>
</dbReference>
<dbReference type="EC" id="1.1.1.3" evidence="5 13"/>
<keyword evidence="17" id="KW-1185">Reference proteome</keyword>
<evidence type="ECO:0000256" key="5">
    <source>
        <dbReference type="ARBA" id="ARBA00013213"/>
    </source>
</evidence>
<evidence type="ECO:0000256" key="8">
    <source>
        <dbReference type="ARBA" id="ARBA00022697"/>
    </source>
</evidence>
<dbReference type="SUPFAM" id="SSF51735">
    <property type="entry name" value="NAD(P)-binding Rossmann-fold domains"/>
    <property type="match status" value="1"/>
</dbReference>
<feature type="domain" description="ACT" evidence="15">
    <location>
        <begin position="353"/>
        <end position="428"/>
    </location>
</feature>
<keyword evidence="7 13" id="KW-0028">Amino-acid biosynthesis</keyword>
<accession>A0ABW5V2N2</accession>
<dbReference type="GO" id="GO:0004412">
    <property type="term" value="F:homoserine dehydrogenase activity"/>
    <property type="evidence" value="ECO:0007669"/>
    <property type="project" value="UniProtKB-EC"/>
</dbReference>
<evidence type="ECO:0000256" key="1">
    <source>
        <dbReference type="ARBA" id="ARBA00001920"/>
    </source>
</evidence>
<dbReference type="Proteomes" id="UP001597502">
    <property type="component" value="Unassembled WGS sequence"/>
</dbReference>
<evidence type="ECO:0000256" key="11">
    <source>
        <dbReference type="ARBA" id="ARBA00023167"/>
    </source>
</evidence>
<dbReference type="Gene3D" id="3.30.360.10">
    <property type="entry name" value="Dihydrodipicolinate Reductase, domain 2"/>
    <property type="match status" value="1"/>
</dbReference>
<keyword evidence="9 13" id="KW-0521">NADP</keyword>
<dbReference type="PANTHER" id="PTHR43331">
    <property type="entry name" value="HOMOSERINE DEHYDROGENASE"/>
    <property type="match status" value="1"/>
</dbReference>
<evidence type="ECO:0000256" key="2">
    <source>
        <dbReference type="ARBA" id="ARBA00005056"/>
    </source>
</evidence>
<dbReference type="InterPro" id="IPR016204">
    <property type="entry name" value="HDH"/>
</dbReference>
<reference evidence="17" key="1">
    <citation type="journal article" date="2019" name="Int. J. Syst. Evol. Microbiol.">
        <title>The Global Catalogue of Microorganisms (GCM) 10K type strain sequencing project: providing services to taxonomists for standard genome sequencing and annotation.</title>
        <authorList>
            <consortium name="The Broad Institute Genomics Platform"/>
            <consortium name="The Broad Institute Genome Sequencing Center for Infectious Disease"/>
            <person name="Wu L."/>
            <person name="Ma J."/>
        </authorList>
    </citation>
    <scope>NUCLEOTIDE SEQUENCE [LARGE SCALE GENOMIC DNA]</scope>
    <source>
        <strain evidence="17">TISTR 1535</strain>
    </source>
</reference>
<dbReference type="InterPro" id="IPR045865">
    <property type="entry name" value="ACT-like_dom_sf"/>
</dbReference>
<sequence>MQNNVAVGLLGVGVVGSGVINLIEKHQEKLAHQLGCGVYVKSALVRNPDKARDIGADMNGTQLTADPDAVLGDPEIDVVVEVMGGIEEAREAILKAFAAKKHVVTANKDLVALHGGELHEAAERNKCDLYYEASVAGGIPILRGITDGFASDHIEQLMGIVNGTTNYIMTKMSQEGLSYEAALKQAQERGFAEADPASDVEGLDAARKMAILGRLAFSTYINLEDVEVTGIKDVDPKDLEYGDSLGLTMKLIGFADFDGTQVEINVQPALISKDHPLAGVKNEYNAVYVYGEAVGEAMFYGAGAGSMPTAAAVMSDVVAVIKNMHRGVTGSQFVEPRFEKQLKEPEQRVGEYYLRFHAKDEAGVFSRISSLFNDLDISFKQILQNPLEEDDTAEIVVITHKTSLKNMQNALEQLEHLNQVQAIKSFYKVEGDADA</sequence>
<proteinExistence type="inferred from homology"/>
<keyword evidence="8 13" id="KW-0791">Threonine biosynthesis</keyword>
<dbReference type="Gene3D" id="3.30.70.260">
    <property type="match status" value="1"/>
</dbReference>
<gene>
    <name evidence="16" type="ORF">ACFSUO_02985</name>
</gene>
<dbReference type="PANTHER" id="PTHR43331:SF1">
    <property type="entry name" value="HOMOSERINE DEHYDROGENASE"/>
    <property type="match status" value="1"/>
</dbReference>
<organism evidence="16 17">
    <name type="scientific">Lentibacillus juripiscarius</name>
    <dbReference type="NCBI Taxonomy" id="257446"/>
    <lineage>
        <taxon>Bacteria</taxon>
        <taxon>Bacillati</taxon>
        <taxon>Bacillota</taxon>
        <taxon>Bacilli</taxon>
        <taxon>Bacillales</taxon>
        <taxon>Bacillaceae</taxon>
        <taxon>Lentibacillus</taxon>
    </lineage>
</organism>
<dbReference type="PROSITE" id="PS51671">
    <property type="entry name" value="ACT"/>
    <property type="match status" value="1"/>
</dbReference>
<dbReference type="Gene3D" id="3.40.50.720">
    <property type="entry name" value="NAD(P)-binding Rossmann-like Domain"/>
    <property type="match status" value="1"/>
</dbReference>
<comment type="cofactor">
    <cofactor evidence="1">
        <name>a metal cation</name>
        <dbReference type="ChEBI" id="CHEBI:25213"/>
    </cofactor>
</comment>
<dbReference type="InterPro" id="IPR001342">
    <property type="entry name" value="HDH_cat"/>
</dbReference>
<evidence type="ECO:0000256" key="10">
    <source>
        <dbReference type="ARBA" id="ARBA00023002"/>
    </source>
</evidence>
<evidence type="ECO:0000256" key="12">
    <source>
        <dbReference type="ARBA" id="ARBA00048841"/>
    </source>
</evidence>
<dbReference type="Pfam" id="PF01842">
    <property type="entry name" value="ACT"/>
    <property type="match status" value="1"/>
</dbReference>
<keyword evidence="10 13" id="KW-0560">Oxidoreductase</keyword>
<dbReference type="InterPro" id="IPR019811">
    <property type="entry name" value="HDH_CS"/>
</dbReference>
<keyword evidence="11 13" id="KW-0486">Methionine biosynthesis</keyword>
<comment type="pathway">
    <text evidence="2 13">Amino-acid biosynthesis; L-threonine biosynthesis; L-threonine from L-aspartate: step 3/5.</text>
</comment>
<dbReference type="RefSeq" id="WP_382390947.1">
    <property type="nucleotide sequence ID" value="NZ_JBHUNA010000005.1"/>
</dbReference>
<dbReference type="EMBL" id="JBHUNA010000005">
    <property type="protein sequence ID" value="MFD2759948.1"/>
    <property type="molecule type" value="Genomic_DNA"/>
</dbReference>
<evidence type="ECO:0000259" key="15">
    <source>
        <dbReference type="PROSITE" id="PS51671"/>
    </source>
</evidence>
<dbReference type="InterPro" id="IPR036291">
    <property type="entry name" value="NAD(P)-bd_dom_sf"/>
</dbReference>
<dbReference type="Pfam" id="PF00742">
    <property type="entry name" value="Homoserine_dh"/>
    <property type="match status" value="1"/>
</dbReference>
<evidence type="ECO:0000313" key="16">
    <source>
        <dbReference type="EMBL" id="MFD2759948.1"/>
    </source>
</evidence>
<evidence type="ECO:0000256" key="4">
    <source>
        <dbReference type="ARBA" id="ARBA00006753"/>
    </source>
</evidence>
<dbReference type="Pfam" id="PF03447">
    <property type="entry name" value="NAD_binding_3"/>
    <property type="match status" value="1"/>
</dbReference>